<dbReference type="RefSeq" id="WP_235120436.1">
    <property type="nucleotide sequence ID" value="NZ_CP090978.1"/>
</dbReference>
<dbReference type="InterPro" id="IPR009959">
    <property type="entry name" value="Cyclase_SnoaL-like"/>
</dbReference>
<proteinExistence type="predicted"/>
<dbReference type="Proteomes" id="UP001649230">
    <property type="component" value="Chromosome"/>
</dbReference>
<sequence length="153" mass="17114">MEMLQEASNQLEENKDLVRRFIEGFWNENRTELAATMLSTDYKDHAYTPGTKDGLIGMSRVLLAAFPDQQSSIQSIVGDGDRVVARLVLRGTHQGTFRGVEPTGLSVEVNLYREYRLEQGLIAEHWALFDTAALLSQIGGTLNQQTVCQIKRG</sequence>
<accession>A0ABY3SLP6</accession>
<dbReference type="PANTHER" id="PTHR38436">
    <property type="entry name" value="POLYKETIDE CYCLASE SNOAL-LIKE DOMAIN"/>
    <property type="match status" value="1"/>
</dbReference>
<reference evidence="1 2" key="1">
    <citation type="journal article" date="2024" name="Int. J. Syst. Evol. Microbiol.">
        <title>Paenibacillus hexagrammi sp. nov., a novel bacterium isolated from the gut content of Hexagrammos agrammus.</title>
        <authorList>
            <person name="Jung H.K."/>
            <person name="Kim D.G."/>
            <person name="Zin H."/>
            <person name="Park J."/>
            <person name="Jung H."/>
            <person name="Kim Y.O."/>
            <person name="Kong H.J."/>
            <person name="Kim J.W."/>
            <person name="Kim Y.S."/>
        </authorList>
    </citation>
    <scope>NUCLEOTIDE SEQUENCE [LARGE SCALE GENOMIC DNA]</scope>
    <source>
        <strain evidence="1 2">YPD9-1</strain>
    </source>
</reference>
<name>A0ABY3SLP6_9BACL</name>
<keyword evidence="2" id="KW-1185">Reference proteome</keyword>
<gene>
    <name evidence="1" type="ORF">L0M14_02040</name>
</gene>
<evidence type="ECO:0000313" key="2">
    <source>
        <dbReference type="Proteomes" id="UP001649230"/>
    </source>
</evidence>
<evidence type="ECO:0000313" key="1">
    <source>
        <dbReference type="EMBL" id="UJF34045.1"/>
    </source>
</evidence>
<dbReference type="PANTHER" id="PTHR38436:SF1">
    <property type="entry name" value="ESTER CYCLASE"/>
    <property type="match status" value="1"/>
</dbReference>
<dbReference type="Gene3D" id="3.10.450.50">
    <property type="match status" value="1"/>
</dbReference>
<dbReference type="SUPFAM" id="SSF54427">
    <property type="entry name" value="NTF2-like"/>
    <property type="match status" value="1"/>
</dbReference>
<organism evidence="1 2">
    <name type="scientific">Paenibacillus hexagrammi</name>
    <dbReference type="NCBI Taxonomy" id="2908839"/>
    <lineage>
        <taxon>Bacteria</taxon>
        <taxon>Bacillati</taxon>
        <taxon>Bacillota</taxon>
        <taxon>Bacilli</taxon>
        <taxon>Bacillales</taxon>
        <taxon>Paenibacillaceae</taxon>
        <taxon>Paenibacillus</taxon>
    </lineage>
</organism>
<dbReference type="EMBL" id="CP090978">
    <property type="protein sequence ID" value="UJF34045.1"/>
    <property type="molecule type" value="Genomic_DNA"/>
</dbReference>
<protein>
    <submittedName>
        <fullName evidence="1">Ester cyclase</fullName>
    </submittedName>
</protein>
<dbReference type="InterPro" id="IPR032710">
    <property type="entry name" value="NTF2-like_dom_sf"/>
</dbReference>
<dbReference type="Pfam" id="PF07366">
    <property type="entry name" value="SnoaL"/>
    <property type="match status" value="1"/>
</dbReference>